<dbReference type="EMBL" id="JEME01001022">
    <property type="protein sequence ID" value="KYG08303.1"/>
    <property type="molecule type" value="Genomic_DNA"/>
</dbReference>
<dbReference type="Proteomes" id="UP000075502">
    <property type="component" value="Unassembled WGS sequence"/>
</dbReference>
<comment type="caution">
    <text evidence="1">The sequence shown here is derived from an EMBL/GenBank/DDBJ whole genome shotgun (WGS) entry which is preliminary data.</text>
</comment>
<reference evidence="1 2" key="1">
    <citation type="submission" date="2014-02" db="EMBL/GenBank/DDBJ databases">
        <title>The small core and large imbalanced accessory genome model reveals a collaborative survival strategy of Sorangium cellulosum strains in nature.</title>
        <authorList>
            <person name="Han K."/>
            <person name="Peng R."/>
            <person name="Blom J."/>
            <person name="Li Y.-Z."/>
        </authorList>
    </citation>
    <scope>NUCLEOTIDE SEQUENCE [LARGE SCALE GENOMIC DNA]</scope>
    <source>
        <strain evidence="1 2">So0007-03</strain>
    </source>
</reference>
<gene>
    <name evidence="1" type="ORF">BE21_24400</name>
</gene>
<evidence type="ECO:0000313" key="1">
    <source>
        <dbReference type="EMBL" id="KYG08303.1"/>
    </source>
</evidence>
<sequence>MKNTHERWWAVTLILDELERLEDRILAIVEHTAIETDERCWEIEELDATGRLGNQLTRQANETSPIGLIADVFLELLREDGQIVELDATLKKNGCDLLRVLVRDGLSVDVLGTGEPLGTDVLGSHKKIDPTLFL</sequence>
<dbReference type="AlphaFoldDB" id="A0A150TUC2"/>
<organism evidence="1 2">
    <name type="scientific">Sorangium cellulosum</name>
    <name type="common">Polyangium cellulosum</name>
    <dbReference type="NCBI Taxonomy" id="56"/>
    <lineage>
        <taxon>Bacteria</taxon>
        <taxon>Pseudomonadati</taxon>
        <taxon>Myxococcota</taxon>
        <taxon>Polyangia</taxon>
        <taxon>Polyangiales</taxon>
        <taxon>Polyangiaceae</taxon>
        <taxon>Sorangium</taxon>
    </lineage>
</organism>
<name>A0A150TUC2_SORCE</name>
<evidence type="ECO:0000313" key="2">
    <source>
        <dbReference type="Proteomes" id="UP000075502"/>
    </source>
</evidence>
<accession>A0A150TUC2</accession>
<proteinExistence type="predicted"/>
<protein>
    <submittedName>
        <fullName evidence="1">Uncharacterized protein</fullName>
    </submittedName>
</protein>